<dbReference type="AlphaFoldDB" id="A0A0E9XYE9"/>
<proteinExistence type="predicted"/>
<reference evidence="1" key="2">
    <citation type="journal article" date="2015" name="Fish Shellfish Immunol.">
        <title>Early steps in the European eel (Anguilla anguilla)-Vibrio vulnificus interaction in the gills: Role of the RtxA13 toxin.</title>
        <authorList>
            <person name="Callol A."/>
            <person name="Pajuelo D."/>
            <person name="Ebbesson L."/>
            <person name="Teles M."/>
            <person name="MacKenzie S."/>
            <person name="Amaro C."/>
        </authorList>
    </citation>
    <scope>NUCLEOTIDE SEQUENCE</scope>
</reference>
<name>A0A0E9XYE9_ANGAN</name>
<evidence type="ECO:0000313" key="1">
    <source>
        <dbReference type="EMBL" id="JAI07738.1"/>
    </source>
</evidence>
<accession>A0A0E9XYE9</accession>
<reference evidence="1" key="1">
    <citation type="submission" date="2014-11" db="EMBL/GenBank/DDBJ databases">
        <authorList>
            <person name="Amaro Gonzalez C."/>
        </authorList>
    </citation>
    <scope>NUCLEOTIDE SEQUENCE</scope>
</reference>
<organism evidence="1">
    <name type="scientific">Anguilla anguilla</name>
    <name type="common">European freshwater eel</name>
    <name type="synonym">Muraena anguilla</name>
    <dbReference type="NCBI Taxonomy" id="7936"/>
    <lineage>
        <taxon>Eukaryota</taxon>
        <taxon>Metazoa</taxon>
        <taxon>Chordata</taxon>
        <taxon>Craniata</taxon>
        <taxon>Vertebrata</taxon>
        <taxon>Euteleostomi</taxon>
        <taxon>Actinopterygii</taxon>
        <taxon>Neopterygii</taxon>
        <taxon>Teleostei</taxon>
        <taxon>Anguilliformes</taxon>
        <taxon>Anguillidae</taxon>
        <taxon>Anguilla</taxon>
    </lineage>
</organism>
<dbReference type="EMBL" id="GBXM01000840">
    <property type="protein sequence ID" value="JAI07738.1"/>
    <property type="molecule type" value="Transcribed_RNA"/>
</dbReference>
<protein>
    <submittedName>
        <fullName evidence="1">Uncharacterized protein</fullName>
    </submittedName>
</protein>
<sequence>MLLTVLFFSLIMTSLTLSL</sequence>